<dbReference type="FunFam" id="1.10.8.100:FF:000001">
    <property type="entry name" value="Ribosomal RNA small subunit methyltransferase A"/>
    <property type="match status" value="1"/>
</dbReference>
<dbReference type="SMART" id="SM00650">
    <property type="entry name" value="rADc"/>
    <property type="match status" value="1"/>
</dbReference>
<dbReference type="InterPro" id="IPR001737">
    <property type="entry name" value="KsgA/Erm"/>
</dbReference>
<feature type="binding site" evidence="7 8">
    <location>
        <position position="51"/>
    </location>
    <ligand>
        <name>S-adenosyl-L-methionine</name>
        <dbReference type="ChEBI" id="CHEBI:59789"/>
    </ligand>
</feature>
<evidence type="ECO:0000256" key="8">
    <source>
        <dbReference type="PROSITE-ProRule" id="PRU01026"/>
    </source>
</evidence>
<evidence type="ECO:0000256" key="7">
    <source>
        <dbReference type="HAMAP-Rule" id="MF_00607"/>
    </source>
</evidence>
<dbReference type="InterPro" id="IPR023165">
    <property type="entry name" value="rRNA_Ade_diMease-like_C"/>
</dbReference>
<dbReference type="CDD" id="cd02440">
    <property type="entry name" value="AdoMet_MTases"/>
    <property type="match status" value="1"/>
</dbReference>
<dbReference type="InterPro" id="IPR020598">
    <property type="entry name" value="rRNA_Ade_methylase_Trfase_N"/>
</dbReference>
<evidence type="ECO:0000256" key="6">
    <source>
        <dbReference type="ARBA" id="ARBA00022884"/>
    </source>
</evidence>
<feature type="binding site" evidence="7 8">
    <location>
        <position position="26"/>
    </location>
    <ligand>
        <name>S-adenosyl-L-methionine</name>
        <dbReference type="ChEBI" id="CHEBI:59789"/>
    </ligand>
</feature>
<comment type="subcellular location">
    <subcellularLocation>
        <location evidence="7">Cytoplasm</location>
    </subcellularLocation>
</comment>
<evidence type="ECO:0000313" key="10">
    <source>
        <dbReference type="EMBL" id="VFK21352.1"/>
    </source>
</evidence>
<dbReference type="PANTHER" id="PTHR11727:SF7">
    <property type="entry name" value="DIMETHYLADENOSINE TRANSFERASE-RELATED"/>
    <property type="match status" value="1"/>
</dbReference>
<evidence type="ECO:0000256" key="1">
    <source>
        <dbReference type="ARBA" id="ARBA00022490"/>
    </source>
</evidence>
<keyword evidence="2 7" id="KW-0698">rRNA processing</keyword>
<dbReference type="Gene3D" id="1.10.8.100">
    <property type="entry name" value="Ribosomal RNA adenine dimethylase-like, domain 2"/>
    <property type="match status" value="1"/>
</dbReference>
<dbReference type="InterPro" id="IPR020596">
    <property type="entry name" value="rRNA_Ade_Mease_Trfase_CS"/>
</dbReference>
<feature type="binding site" evidence="7 8">
    <location>
        <position position="72"/>
    </location>
    <ligand>
        <name>S-adenosyl-L-methionine</name>
        <dbReference type="ChEBI" id="CHEBI:59789"/>
    </ligand>
</feature>
<comment type="similarity">
    <text evidence="7">Belongs to the class I-like SAM-binding methyltransferase superfamily. rRNA adenine N(6)-methyltransferase family. RsmA subfamily.</text>
</comment>
<organism evidence="10">
    <name type="scientific">Candidatus Kentrum sp. FM</name>
    <dbReference type="NCBI Taxonomy" id="2126340"/>
    <lineage>
        <taxon>Bacteria</taxon>
        <taxon>Pseudomonadati</taxon>
        <taxon>Pseudomonadota</taxon>
        <taxon>Gammaproteobacteria</taxon>
        <taxon>Candidatus Kentrum</taxon>
    </lineage>
</organism>
<dbReference type="EMBL" id="CAADFL010000779">
    <property type="protein sequence ID" value="VFK21352.1"/>
    <property type="molecule type" value="Genomic_DNA"/>
</dbReference>
<dbReference type="SUPFAM" id="SSF53335">
    <property type="entry name" value="S-adenosyl-L-methionine-dependent methyltransferases"/>
    <property type="match status" value="1"/>
</dbReference>
<keyword evidence="6 7" id="KW-0694">RNA-binding</keyword>
<dbReference type="AlphaFoldDB" id="A0A450WWE4"/>
<protein>
    <recommendedName>
        <fullName evidence="7">Ribosomal RNA small subunit methyltransferase A</fullName>
        <ecNumber evidence="7">2.1.1.182</ecNumber>
    </recommendedName>
    <alternativeName>
        <fullName evidence="7">16S rRNA (adenine(1518)-N(6)/adenine(1519)-N(6))-dimethyltransferase</fullName>
    </alternativeName>
    <alternativeName>
        <fullName evidence="7">16S rRNA dimethyladenosine transferase</fullName>
    </alternativeName>
    <alternativeName>
        <fullName evidence="7">16S rRNA dimethylase</fullName>
    </alternativeName>
    <alternativeName>
        <fullName evidence="7">S-adenosylmethionine-6-N', N'-adenosyl(rRNA) dimethyltransferase</fullName>
    </alternativeName>
</protein>
<name>A0A450WWE4_9GAMM</name>
<keyword evidence="4 7" id="KW-0808">Transferase</keyword>
<dbReference type="InterPro" id="IPR029063">
    <property type="entry name" value="SAM-dependent_MTases_sf"/>
</dbReference>
<dbReference type="InterPro" id="IPR011530">
    <property type="entry name" value="rRNA_adenine_dimethylase"/>
</dbReference>
<feature type="binding site" evidence="7 8">
    <location>
        <position position="24"/>
    </location>
    <ligand>
        <name>S-adenosyl-L-methionine</name>
        <dbReference type="ChEBI" id="CHEBI:59789"/>
    </ligand>
</feature>
<dbReference type="Pfam" id="PF00398">
    <property type="entry name" value="RrnaAD"/>
    <property type="match status" value="1"/>
</dbReference>
<dbReference type="PROSITE" id="PS01131">
    <property type="entry name" value="RRNA_A_DIMETH"/>
    <property type="match status" value="1"/>
</dbReference>
<accession>A0A450WWE4</accession>
<dbReference type="GO" id="GO:0003723">
    <property type="term" value="F:RNA binding"/>
    <property type="evidence" value="ECO:0007669"/>
    <property type="project" value="UniProtKB-UniRule"/>
</dbReference>
<comment type="catalytic activity">
    <reaction evidence="7">
        <text>adenosine(1518)/adenosine(1519) in 16S rRNA + 4 S-adenosyl-L-methionine = N(6)-dimethyladenosine(1518)/N(6)-dimethyladenosine(1519) in 16S rRNA + 4 S-adenosyl-L-homocysteine + 4 H(+)</text>
        <dbReference type="Rhea" id="RHEA:19609"/>
        <dbReference type="Rhea" id="RHEA-COMP:10232"/>
        <dbReference type="Rhea" id="RHEA-COMP:10233"/>
        <dbReference type="ChEBI" id="CHEBI:15378"/>
        <dbReference type="ChEBI" id="CHEBI:57856"/>
        <dbReference type="ChEBI" id="CHEBI:59789"/>
        <dbReference type="ChEBI" id="CHEBI:74411"/>
        <dbReference type="ChEBI" id="CHEBI:74493"/>
        <dbReference type="EC" id="2.1.1.182"/>
    </reaction>
</comment>
<evidence type="ECO:0000256" key="3">
    <source>
        <dbReference type="ARBA" id="ARBA00022603"/>
    </source>
</evidence>
<keyword evidence="1 7" id="KW-0963">Cytoplasm</keyword>
<evidence type="ECO:0000259" key="9">
    <source>
        <dbReference type="SMART" id="SM00650"/>
    </source>
</evidence>
<keyword evidence="5 7" id="KW-0949">S-adenosyl-L-methionine</keyword>
<evidence type="ECO:0000256" key="5">
    <source>
        <dbReference type="ARBA" id="ARBA00022691"/>
    </source>
</evidence>
<proteinExistence type="inferred from homology"/>
<gene>
    <name evidence="7" type="primary">rsmA</name>
    <name evidence="7" type="synonym">ksgA</name>
    <name evidence="10" type="ORF">BECKFM1743B_GA0114221_107791</name>
</gene>
<dbReference type="PROSITE" id="PS51689">
    <property type="entry name" value="SAM_RNA_A_N6_MT"/>
    <property type="match status" value="1"/>
</dbReference>
<reference evidence="10" key="1">
    <citation type="submission" date="2019-02" db="EMBL/GenBank/DDBJ databases">
        <authorList>
            <person name="Gruber-Vodicka R. H."/>
            <person name="Seah K. B. B."/>
        </authorList>
    </citation>
    <scope>NUCLEOTIDE SEQUENCE</scope>
    <source>
        <strain evidence="10">BECK_BZ164</strain>
    </source>
</reference>
<dbReference type="NCBIfam" id="TIGR00755">
    <property type="entry name" value="ksgA"/>
    <property type="match status" value="1"/>
</dbReference>
<dbReference type="Gene3D" id="3.40.50.150">
    <property type="entry name" value="Vaccinia Virus protein VP39"/>
    <property type="match status" value="1"/>
</dbReference>
<evidence type="ECO:0000256" key="4">
    <source>
        <dbReference type="ARBA" id="ARBA00022679"/>
    </source>
</evidence>
<evidence type="ECO:0000256" key="2">
    <source>
        <dbReference type="ARBA" id="ARBA00022552"/>
    </source>
</evidence>
<dbReference type="PANTHER" id="PTHR11727">
    <property type="entry name" value="DIMETHYLADENOSINE TRANSFERASE"/>
    <property type="match status" value="1"/>
</dbReference>
<dbReference type="HAMAP" id="MF_00607">
    <property type="entry name" value="16SrRNA_methyltr_A"/>
    <property type="match status" value="1"/>
</dbReference>
<dbReference type="GO" id="GO:0005829">
    <property type="term" value="C:cytosol"/>
    <property type="evidence" value="ECO:0007669"/>
    <property type="project" value="TreeGrafter"/>
</dbReference>
<dbReference type="GO" id="GO:0052908">
    <property type="term" value="F:16S rRNA (adenine(1518)-N(6)/adenine(1519)-N(6))-dimethyltransferase activity"/>
    <property type="evidence" value="ECO:0007669"/>
    <property type="project" value="UniProtKB-EC"/>
</dbReference>
<dbReference type="EC" id="2.1.1.182" evidence="7"/>
<feature type="domain" description="Ribosomal RNA adenine methylase transferase N-terminal" evidence="9">
    <location>
        <begin position="31"/>
        <end position="206"/>
    </location>
</feature>
<sequence>MPFVTDTTGRDPRGFRARKRFGQHFLQDRHVTDRIVSSIAIEPGEVIVEIGPGLGALTAPLFARTEHLHVVELDRDLAARLAERFSAQLQNGTFSLHTADALTFDFAALTSIDRPLRIVGNLPYNISTPLLFHLLSQSRYIRDMHIMLQREVANRISAPPCSADYGRLSVMVQWHCLVERLFEVGSGAFSPPPRVTSAVVRLTIRKVPPAHVPDREVLGRLVAQAFSHRRKTLRNCLRGWLTEDEILAAGVDPGARPETLDLRQFAGLANRVAQSGEISTEFKKDKVIVDPLKAKV</sequence>
<feature type="binding site" evidence="7 8">
    <location>
        <position position="100"/>
    </location>
    <ligand>
        <name>S-adenosyl-L-methionine</name>
        <dbReference type="ChEBI" id="CHEBI:59789"/>
    </ligand>
</feature>
<keyword evidence="3 7" id="KW-0489">Methyltransferase</keyword>
<feature type="binding site" evidence="7 8">
    <location>
        <position position="121"/>
    </location>
    <ligand>
        <name>S-adenosyl-L-methionine</name>
        <dbReference type="ChEBI" id="CHEBI:59789"/>
    </ligand>
</feature>
<comment type="function">
    <text evidence="7">Specifically dimethylates two adjacent adenosines (A1518 and A1519) in the loop of a conserved hairpin near the 3'-end of 16S rRNA in the 30S particle. May play a critical role in biogenesis of 30S subunits.</text>
</comment>